<dbReference type="EMBL" id="KN831984">
    <property type="protein sequence ID" value="KIO02003.1"/>
    <property type="molecule type" value="Genomic_DNA"/>
</dbReference>
<gene>
    <name evidence="2" type="ORF">M404DRAFT_28230</name>
</gene>
<dbReference type="STRING" id="870435.A0A0C3IYX4"/>
<keyword evidence="3" id="KW-1185">Reference proteome</keyword>
<dbReference type="OrthoDB" id="2681493at2759"/>
<dbReference type="Proteomes" id="UP000054217">
    <property type="component" value="Unassembled WGS sequence"/>
</dbReference>
<dbReference type="AlphaFoldDB" id="A0A0C3IYX4"/>
<feature type="region of interest" description="Disordered" evidence="1">
    <location>
        <begin position="1"/>
        <end position="20"/>
    </location>
</feature>
<name>A0A0C3IYX4_PISTI</name>
<reference evidence="2 3" key="1">
    <citation type="submission" date="2014-04" db="EMBL/GenBank/DDBJ databases">
        <authorList>
            <consortium name="DOE Joint Genome Institute"/>
            <person name="Kuo A."/>
            <person name="Kohler A."/>
            <person name="Costa M.D."/>
            <person name="Nagy L.G."/>
            <person name="Floudas D."/>
            <person name="Copeland A."/>
            <person name="Barry K.W."/>
            <person name="Cichocki N."/>
            <person name="Veneault-Fourrey C."/>
            <person name="LaButti K."/>
            <person name="Lindquist E.A."/>
            <person name="Lipzen A."/>
            <person name="Lundell T."/>
            <person name="Morin E."/>
            <person name="Murat C."/>
            <person name="Sun H."/>
            <person name="Tunlid A."/>
            <person name="Henrissat B."/>
            <person name="Grigoriev I.V."/>
            <person name="Hibbett D.S."/>
            <person name="Martin F."/>
            <person name="Nordberg H.P."/>
            <person name="Cantor M.N."/>
            <person name="Hua S.X."/>
        </authorList>
    </citation>
    <scope>NUCLEOTIDE SEQUENCE [LARGE SCALE GENOMIC DNA]</scope>
    <source>
        <strain evidence="2 3">Marx 270</strain>
    </source>
</reference>
<dbReference type="InParanoid" id="A0A0C3IYX4"/>
<sequence length="323" mass="35900">MPPLTKKQKQARQQQASGTKYFDNGLVEDLLDISLDPSYEPDSGLQDDWDATDSDCSIVNDMSFSLLDCNVQESDGSGECKAQDDIVKFKAEDTLDYVEKCAHKAATCAQRFWDDVTSFRNQPMKLPTIAMPTYTGTGRTRTYLQEQALRRAAQNNHKITSFFTLAPQPIMINEERSTGSTVRHESKALANLPPKVPQLTSCNHNAQSEPTTSELVHTTLATPEPQAGDTAVAATFLDVTEDDNDSAESISVMGCINKLMADAKKYKSFTSLFHLSSLKHFINLWDKYKQNPRIKAPMVKASHTIAVSVGKGPYFARKICKLY</sequence>
<dbReference type="HOGENOM" id="CLU_860841_0_0_1"/>
<evidence type="ECO:0000313" key="2">
    <source>
        <dbReference type="EMBL" id="KIO02003.1"/>
    </source>
</evidence>
<reference evidence="3" key="2">
    <citation type="submission" date="2015-01" db="EMBL/GenBank/DDBJ databases">
        <title>Evolutionary Origins and Diversification of the Mycorrhizal Mutualists.</title>
        <authorList>
            <consortium name="DOE Joint Genome Institute"/>
            <consortium name="Mycorrhizal Genomics Consortium"/>
            <person name="Kohler A."/>
            <person name="Kuo A."/>
            <person name="Nagy L.G."/>
            <person name="Floudas D."/>
            <person name="Copeland A."/>
            <person name="Barry K.W."/>
            <person name="Cichocki N."/>
            <person name="Veneault-Fourrey C."/>
            <person name="LaButti K."/>
            <person name="Lindquist E.A."/>
            <person name="Lipzen A."/>
            <person name="Lundell T."/>
            <person name="Morin E."/>
            <person name="Murat C."/>
            <person name="Riley R."/>
            <person name="Ohm R."/>
            <person name="Sun H."/>
            <person name="Tunlid A."/>
            <person name="Henrissat B."/>
            <person name="Grigoriev I.V."/>
            <person name="Hibbett D.S."/>
            <person name="Martin F."/>
        </authorList>
    </citation>
    <scope>NUCLEOTIDE SEQUENCE [LARGE SCALE GENOMIC DNA]</scope>
    <source>
        <strain evidence="3">Marx 270</strain>
    </source>
</reference>
<evidence type="ECO:0000256" key="1">
    <source>
        <dbReference type="SAM" id="MobiDB-lite"/>
    </source>
</evidence>
<protein>
    <submittedName>
        <fullName evidence="2">Uncharacterized protein</fullName>
    </submittedName>
</protein>
<organism evidence="2 3">
    <name type="scientific">Pisolithus tinctorius Marx 270</name>
    <dbReference type="NCBI Taxonomy" id="870435"/>
    <lineage>
        <taxon>Eukaryota</taxon>
        <taxon>Fungi</taxon>
        <taxon>Dikarya</taxon>
        <taxon>Basidiomycota</taxon>
        <taxon>Agaricomycotina</taxon>
        <taxon>Agaricomycetes</taxon>
        <taxon>Agaricomycetidae</taxon>
        <taxon>Boletales</taxon>
        <taxon>Sclerodermatineae</taxon>
        <taxon>Pisolithaceae</taxon>
        <taxon>Pisolithus</taxon>
    </lineage>
</organism>
<feature type="compositionally biased region" description="Basic residues" evidence="1">
    <location>
        <begin position="1"/>
        <end position="10"/>
    </location>
</feature>
<evidence type="ECO:0000313" key="3">
    <source>
        <dbReference type="Proteomes" id="UP000054217"/>
    </source>
</evidence>
<proteinExistence type="predicted"/>
<accession>A0A0C3IYX4</accession>